<dbReference type="PANTHER" id="PTHR34219:SF1">
    <property type="entry name" value="PEPSY DOMAIN-CONTAINING PROTEIN"/>
    <property type="match status" value="1"/>
</dbReference>
<protein>
    <submittedName>
        <fullName evidence="3">Peptidase</fullName>
    </submittedName>
</protein>
<feature type="transmembrane region" description="Helical" evidence="2">
    <location>
        <begin position="35"/>
        <end position="57"/>
    </location>
</feature>
<feature type="transmembrane region" description="Helical" evidence="2">
    <location>
        <begin position="221"/>
        <end position="243"/>
    </location>
</feature>
<sequence length="483" mass="51143">MSTIDDAAPKQEAAPPNGQRRTGGALRALALRLHFYAGIFVGPFLLIAAVTGGLYAISPTLESFLDRDLLRVDSSGPPRPLSEQVGAAVATRPDLALVAVAPAPGDGETTRVLFADPTLGESQRHAVFVDPVTATPVGESVVYGSSGALPTRTWIDLLHRNLHLGEPGRLYAELAASWLWVVALAGLLLWVRRVRARRNRNSAGWVFLPDRSQGRVRTLNWHGAVGVWILPVLLLLSATGLTWSTYAGENVTSLRESLNWATPAVSTALPGATDTGPTPGEHHHHDGAAASVAPADAGDRIAQLDRVVVAAHAAGVTHPAEIAVPAADGTAFAVKERRMPGVYTVDSVAVDGATGTITARLPYSDWPLMAKLANWGIQFHMGLMFGLLNQLLLLASMIGLVAVIVRGYVMWWRRRPTTGAGRFAAGRPPQRGGLRRAGVVIAVPVTATAVMIGVFAPLFGLSLLGFLLVDALVGLKQRFRAAA</sequence>
<keyword evidence="2" id="KW-0812">Transmembrane</keyword>
<organism evidence="3 4">
    <name type="scientific">Nocardia donostiensis</name>
    <dbReference type="NCBI Taxonomy" id="1538463"/>
    <lineage>
        <taxon>Bacteria</taxon>
        <taxon>Bacillati</taxon>
        <taxon>Actinomycetota</taxon>
        <taxon>Actinomycetes</taxon>
        <taxon>Mycobacteriales</taxon>
        <taxon>Nocardiaceae</taxon>
        <taxon>Nocardia</taxon>
    </lineage>
</organism>
<name>A0A1V2TF36_9NOCA</name>
<dbReference type="EMBL" id="MUMY01000011">
    <property type="protein sequence ID" value="ONM48130.1"/>
    <property type="molecule type" value="Genomic_DNA"/>
</dbReference>
<reference evidence="3 4" key="1">
    <citation type="journal article" date="2016" name="Antonie Van Leeuwenhoek">
        <title>Nocardia donostiensis sp. nov., isolated from human respiratory specimens.</title>
        <authorList>
            <person name="Ercibengoa M."/>
            <person name="Bell M."/>
            <person name="Marimon J.M."/>
            <person name="Humrighouse B."/>
            <person name="Klenk H.P."/>
            <person name="Potter G."/>
            <person name="Perez-Trallero E."/>
        </authorList>
    </citation>
    <scope>NUCLEOTIDE SEQUENCE [LARGE SCALE GENOMIC DNA]</scope>
    <source>
        <strain evidence="3 4">X1655</strain>
    </source>
</reference>
<accession>A0A1V2TF36</accession>
<dbReference type="Pfam" id="PF03929">
    <property type="entry name" value="PepSY_TM"/>
    <property type="match status" value="1"/>
</dbReference>
<evidence type="ECO:0000313" key="3">
    <source>
        <dbReference type="EMBL" id="ONM48130.1"/>
    </source>
</evidence>
<feature type="region of interest" description="Disordered" evidence="1">
    <location>
        <begin position="268"/>
        <end position="291"/>
    </location>
</feature>
<evidence type="ECO:0000256" key="2">
    <source>
        <dbReference type="SAM" id="Phobius"/>
    </source>
</evidence>
<dbReference type="RefSeq" id="WP_077117218.1">
    <property type="nucleotide sequence ID" value="NZ_LOKT01000011.1"/>
</dbReference>
<feature type="transmembrane region" description="Helical" evidence="2">
    <location>
        <begin position="170"/>
        <end position="191"/>
    </location>
</feature>
<dbReference type="PANTHER" id="PTHR34219">
    <property type="entry name" value="IRON-REGULATED INNER MEMBRANE PROTEIN-RELATED"/>
    <property type="match status" value="1"/>
</dbReference>
<dbReference type="STRING" id="1538463.B0T36_17270"/>
<feature type="region of interest" description="Disordered" evidence="1">
    <location>
        <begin position="1"/>
        <end position="21"/>
    </location>
</feature>
<feature type="transmembrane region" description="Helical" evidence="2">
    <location>
        <begin position="433"/>
        <end position="452"/>
    </location>
</feature>
<dbReference type="OrthoDB" id="9791166at2"/>
<keyword evidence="4" id="KW-1185">Reference proteome</keyword>
<keyword evidence="2" id="KW-1133">Transmembrane helix</keyword>
<gene>
    <name evidence="3" type="ORF">B0T46_14115</name>
</gene>
<dbReference type="InterPro" id="IPR005625">
    <property type="entry name" value="PepSY-ass_TM"/>
</dbReference>
<comment type="caution">
    <text evidence="3">The sequence shown here is derived from an EMBL/GenBank/DDBJ whole genome shotgun (WGS) entry which is preliminary data.</text>
</comment>
<dbReference type="AlphaFoldDB" id="A0A1V2TF36"/>
<feature type="transmembrane region" description="Helical" evidence="2">
    <location>
        <begin position="391"/>
        <end position="412"/>
    </location>
</feature>
<proteinExistence type="predicted"/>
<evidence type="ECO:0000313" key="4">
    <source>
        <dbReference type="Proteomes" id="UP000188836"/>
    </source>
</evidence>
<keyword evidence="2" id="KW-0472">Membrane</keyword>
<dbReference type="Proteomes" id="UP000188836">
    <property type="component" value="Unassembled WGS sequence"/>
</dbReference>
<evidence type="ECO:0000256" key="1">
    <source>
        <dbReference type="SAM" id="MobiDB-lite"/>
    </source>
</evidence>